<accession>A0A376A968</accession>
<gene>
    <name evidence="2" type="ORF">RHIZ70_117</name>
</gene>
<keyword evidence="1" id="KW-0732">Signal</keyword>
<organism evidence="2 3">
    <name type="scientific">Ciceribacter selenitireducens ATCC BAA-1503</name>
    <dbReference type="NCBI Taxonomy" id="1336235"/>
    <lineage>
        <taxon>Bacteria</taxon>
        <taxon>Pseudomonadati</taxon>
        <taxon>Pseudomonadota</taxon>
        <taxon>Alphaproteobacteria</taxon>
        <taxon>Hyphomicrobiales</taxon>
        <taxon>Rhizobiaceae</taxon>
        <taxon>Ciceribacter</taxon>
    </lineage>
</organism>
<dbReference type="RefSeq" id="WP_147294013.1">
    <property type="nucleotide sequence ID" value="NZ_UEYP01000010.1"/>
</dbReference>
<feature type="signal peptide" evidence="1">
    <location>
        <begin position="1"/>
        <end position="33"/>
    </location>
</feature>
<dbReference type="EMBL" id="UEYP01000010">
    <property type="protein sequence ID" value="SSC64409.1"/>
    <property type="molecule type" value="Genomic_DNA"/>
</dbReference>
<dbReference type="OrthoDB" id="5455653at2"/>
<protein>
    <submittedName>
        <fullName evidence="2">Uncharacterized protein</fullName>
    </submittedName>
</protein>
<reference evidence="3" key="1">
    <citation type="submission" date="2018-07" db="EMBL/GenBank/DDBJ databases">
        <authorList>
            <person name="Peiro R."/>
            <person name="Begona"/>
            <person name="Cbmso G."/>
            <person name="Lopez M."/>
            <person name="Gonzalez S."/>
        </authorList>
    </citation>
    <scope>NUCLEOTIDE SEQUENCE [LARGE SCALE GENOMIC DNA]</scope>
</reference>
<name>A0A376A968_9HYPH</name>
<keyword evidence="3" id="KW-1185">Reference proteome</keyword>
<sequence>MRSASGSQLPSTRLSAIVCALALCLAPLSPALADEAEVDQQIDNLLGDHSIFKTTILDLQERVANEDSIAFSAFVDYPITVTVKGERQTIRSAEEFEPLYHDIVTPEIADVIVSQDYGSLFVNGDGIMFGDGQVWMNGICLDDACSEMEARIITIQAAE</sequence>
<evidence type="ECO:0000256" key="1">
    <source>
        <dbReference type="SAM" id="SignalP"/>
    </source>
</evidence>
<dbReference type="AlphaFoldDB" id="A0A376A968"/>
<dbReference type="Proteomes" id="UP000254764">
    <property type="component" value="Unassembled WGS sequence"/>
</dbReference>
<feature type="chain" id="PRO_5016896017" evidence="1">
    <location>
        <begin position="34"/>
        <end position="159"/>
    </location>
</feature>
<evidence type="ECO:0000313" key="2">
    <source>
        <dbReference type="EMBL" id="SSC64409.1"/>
    </source>
</evidence>
<proteinExistence type="predicted"/>
<evidence type="ECO:0000313" key="3">
    <source>
        <dbReference type="Proteomes" id="UP000254764"/>
    </source>
</evidence>